<evidence type="ECO:0000313" key="11">
    <source>
        <dbReference type="EMBL" id="KAJ8663030.1"/>
    </source>
</evidence>
<comment type="caution">
    <text evidence="11">The sequence shown here is derived from an EMBL/GenBank/DDBJ whole genome shotgun (WGS) entry which is preliminary data.</text>
</comment>
<dbReference type="NCBIfam" id="NF004018">
    <property type="entry name" value="PRK05480.1"/>
    <property type="match status" value="1"/>
</dbReference>
<name>A0AAD8DHP8_9FUNG</name>
<dbReference type="AlphaFoldDB" id="A0AAD8DHP8"/>
<dbReference type="FunFam" id="3.40.50.2020:FF:000010">
    <property type="entry name" value="Uridine-cytidine kinase"/>
    <property type="match status" value="1"/>
</dbReference>
<dbReference type="Pfam" id="PF00485">
    <property type="entry name" value="PRK"/>
    <property type="match status" value="1"/>
</dbReference>
<evidence type="ECO:0000256" key="5">
    <source>
        <dbReference type="ARBA" id="ARBA00022741"/>
    </source>
</evidence>
<comment type="catalytic activity">
    <reaction evidence="8">
        <text>cytidine + ATP = CMP + ADP + H(+)</text>
        <dbReference type="Rhea" id="RHEA:24674"/>
        <dbReference type="ChEBI" id="CHEBI:15378"/>
        <dbReference type="ChEBI" id="CHEBI:17562"/>
        <dbReference type="ChEBI" id="CHEBI:30616"/>
        <dbReference type="ChEBI" id="CHEBI:60377"/>
        <dbReference type="ChEBI" id="CHEBI:456216"/>
        <dbReference type="EC" id="2.7.1.48"/>
    </reaction>
</comment>
<reference evidence="11 12" key="1">
    <citation type="submission" date="2023-03" db="EMBL/GenBank/DDBJ databases">
        <title>Genome sequence of Lichtheimia ornata CBS 291.66.</title>
        <authorList>
            <person name="Mohabir J.T."/>
            <person name="Shea T.P."/>
            <person name="Kurbessoian T."/>
            <person name="Berby B."/>
            <person name="Fontaine J."/>
            <person name="Livny J."/>
            <person name="Gnirke A."/>
            <person name="Stajich J.E."/>
            <person name="Cuomo C.A."/>
        </authorList>
    </citation>
    <scope>NUCLEOTIDE SEQUENCE [LARGE SCALE GENOMIC DNA]</scope>
    <source>
        <strain evidence="11">CBS 291.66</strain>
    </source>
</reference>
<evidence type="ECO:0000256" key="7">
    <source>
        <dbReference type="ARBA" id="ARBA00022840"/>
    </source>
</evidence>
<dbReference type="SUPFAM" id="SSF53271">
    <property type="entry name" value="PRTase-like"/>
    <property type="match status" value="1"/>
</dbReference>
<dbReference type="PRINTS" id="PR00988">
    <property type="entry name" value="URIDINKINASE"/>
</dbReference>
<dbReference type="PANTHER" id="PTHR10285">
    <property type="entry name" value="URIDINE KINASE"/>
    <property type="match status" value="1"/>
</dbReference>
<dbReference type="RefSeq" id="XP_058347942.1">
    <property type="nucleotide sequence ID" value="XM_058481304.1"/>
</dbReference>
<dbReference type="InterPro" id="IPR006083">
    <property type="entry name" value="PRK/URK"/>
</dbReference>
<dbReference type="NCBIfam" id="TIGR00235">
    <property type="entry name" value="udk"/>
    <property type="match status" value="1"/>
</dbReference>
<evidence type="ECO:0000256" key="3">
    <source>
        <dbReference type="ARBA" id="ARBA00005408"/>
    </source>
</evidence>
<dbReference type="EMBL" id="JARTCD010000003">
    <property type="protein sequence ID" value="KAJ8663030.1"/>
    <property type="molecule type" value="Genomic_DNA"/>
</dbReference>
<comment type="similarity">
    <text evidence="3 8">Belongs to the uridine kinase family.</text>
</comment>
<dbReference type="FunFam" id="3.40.50.300:FF:000339">
    <property type="entry name" value="Uridine kinase"/>
    <property type="match status" value="1"/>
</dbReference>
<dbReference type="InterPro" id="IPR027417">
    <property type="entry name" value="P-loop_NTPase"/>
</dbReference>
<dbReference type="Proteomes" id="UP001234581">
    <property type="component" value="Unassembled WGS sequence"/>
</dbReference>
<evidence type="ECO:0000259" key="9">
    <source>
        <dbReference type="Pfam" id="PF00485"/>
    </source>
</evidence>
<organism evidence="11 12">
    <name type="scientific">Lichtheimia ornata</name>
    <dbReference type="NCBI Taxonomy" id="688661"/>
    <lineage>
        <taxon>Eukaryota</taxon>
        <taxon>Fungi</taxon>
        <taxon>Fungi incertae sedis</taxon>
        <taxon>Mucoromycota</taxon>
        <taxon>Mucoromycotina</taxon>
        <taxon>Mucoromycetes</taxon>
        <taxon>Mucorales</taxon>
        <taxon>Lichtheimiaceae</taxon>
        <taxon>Lichtheimia</taxon>
    </lineage>
</organism>
<keyword evidence="4 8" id="KW-0808">Transferase</keyword>
<dbReference type="SUPFAM" id="SSF52540">
    <property type="entry name" value="P-loop containing nucleoside triphosphate hydrolases"/>
    <property type="match status" value="1"/>
</dbReference>
<dbReference type="GeneID" id="83208625"/>
<feature type="domain" description="Phosphoribulokinase/uridine kinase" evidence="9">
    <location>
        <begin position="29"/>
        <end position="216"/>
    </location>
</feature>
<comment type="pathway">
    <text evidence="2 8">Pyrimidine metabolism; CTP biosynthesis via salvage pathway; CTP from cytidine: step 1/3.</text>
</comment>
<evidence type="ECO:0000313" key="12">
    <source>
        <dbReference type="Proteomes" id="UP001234581"/>
    </source>
</evidence>
<keyword evidence="6 8" id="KW-0418">Kinase</keyword>
<feature type="domain" description="Phosphoribosyltransferase" evidence="10">
    <location>
        <begin position="257"/>
        <end position="461"/>
    </location>
</feature>
<keyword evidence="7 8" id="KW-0067">ATP-binding</keyword>
<dbReference type="Gene3D" id="3.40.50.2020">
    <property type="match status" value="1"/>
</dbReference>
<evidence type="ECO:0000256" key="4">
    <source>
        <dbReference type="ARBA" id="ARBA00022679"/>
    </source>
</evidence>
<evidence type="ECO:0000259" key="10">
    <source>
        <dbReference type="Pfam" id="PF14681"/>
    </source>
</evidence>
<evidence type="ECO:0000256" key="8">
    <source>
        <dbReference type="RuleBase" id="RU003825"/>
    </source>
</evidence>
<sequence>MGEKKILRLNSSGRSPWYHVDGTITESYVIGVAGGSGSGKTSVAERILKNLNVPWVVIVSMDSFYNVLSPEQSALAHANNFDFDHPSAFDYDLLYDALCKLKHGKSVNIPVYDFSLHARADKTTSIYGANVIIFEGIYALYDKRIRDLMDLKIFVDTDADIRLARRLQRDIAERGRDKEGILQQYSRFVKPAFDDHIQPTVKYADVIIPRGLENVVAIDLITKHVQKQLNERRMHLRWDLANTPIDNEVPPDVVVLPETNQIKGMHTILRDRTTSRDEFIFYAERLSTLIVEAGLNLLPFAETTVTTPIGASYKGTKFTEKICGVSILRAGGTMETGLRRVCNDVSIGKLLIQTDPSTGEPQLHYCKIPSDVKDYQVVLMDATIGTGAAGLMAIRVLLDHDVPEENIIFTVYLAAPVGLNVIAKAFPKVKIVTSMVDPVLSKETLYIEPGIGNFGDRYFGTEDGE</sequence>
<gene>
    <name evidence="11" type="ORF">O0I10_001207</name>
</gene>
<dbReference type="InterPro" id="IPR000764">
    <property type="entry name" value="Uridine_kinase-like"/>
</dbReference>
<comment type="pathway">
    <text evidence="1 8">Pyrimidine metabolism; UMP biosynthesis via salvage pathway; UMP from uridine: step 1/1.</text>
</comment>
<protein>
    <recommendedName>
        <fullName evidence="8">Uridine kinase</fullName>
        <ecNumber evidence="8">2.7.1.48</ecNumber>
    </recommendedName>
</protein>
<proteinExistence type="inferred from homology"/>
<dbReference type="Pfam" id="PF14681">
    <property type="entry name" value="UPRTase"/>
    <property type="match status" value="1"/>
</dbReference>
<keyword evidence="12" id="KW-1185">Reference proteome</keyword>
<dbReference type="CDD" id="cd06223">
    <property type="entry name" value="PRTases_typeI"/>
    <property type="match status" value="1"/>
</dbReference>
<dbReference type="InterPro" id="IPR029057">
    <property type="entry name" value="PRTase-like"/>
</dbReference>
<dbReference type="GO" id="GO:0004849">
    <property type="term" value="F:uridine kinase activity"/>
    <property type="evidence" value="ECO:0007669"/>
    <property type="project" value="UniProtKB-EC"/>
</dbReference>
<evidence type="ECO:0000256" key="6">
    <source>
        <dbReference type="ARBA" id="ARBA00022777"/>
    </source>
</evidence>
<evidence type="ECO:0000256" key="1">
    <source>
        <dbReference type="ARBA" id="ARBA00004690"/>
    </source>
</evidence>
<dbReference type="CDD" id="cd02023">
    <property type="entry name" value="UMPK"/>
    <property type="match status" value="1"/>
</dbReference>
<accession>A0AAD8DHP8</accession>
<comment type="catalytic activity">
    <reaction evidence="8">
        <text>uridine + ATP = UMP + ADP + H(+)</text>
        <dbReference type="Rhea" id="RHEA:16825"/>
        <dbReference type="ChEBI" id="CHEBI:15378"/>
        <dbReference type="ChEBI" id="CHEBI:16704"/>
        <dbReference type="ChEBI" id="CHEBI:30616"/>
        <dbReference type="ChEBI" id="CHEBI:57865"/>
        <dbReference type="ChEBI" id="CHEBI:456216"/>
        <dbReference type="EC" id="2.7.1.48"/>
    </reaction>
</comment>
<dbReference type="GO" id="GO:0005524">
    <property type="term" value="F:ATP binding"/>
    <property type="evidence" value="ECO:0007669"/>
    <property type="project" value="UniProtKB-KW"/>
</dbReference>
<dbReference type="GO" id="GO:0008655">
    <property type="term" value="P:pyrimidine-containing compound salvage"/>
    <property type="evidence" value="ECO:0007669"/>
    <property type="project" value="UniProtKB-ARBA"/>
</dbReference>
<keyword evidence="5 8" id="KW-0547">Nucleotide-binding</keyword>
<dbReference type="Gene3D" id="3.40.50.300">
    <property type="entry name" value="P-loop containing nucleotide triphosphate hydrolases"/>
    <property type="match status" value="1"/>
</dbReference>
<evidence type="ECO:0000256" key="2">
    <source>
        <dbReference type="ARBA" id="ARBA00004784"/>
    </source>
</evidence>
<dbReference type="InterPro" id="IPR000836">
    <property type="entry name" value="PRTase_dom"/>
</dbReference>
<dbReference type="EC" id="2.7.1.48" evidence="8"/>